<dbReference type="EMBL" id="KQ085988">
    <property type="protein sequence ID" value="KLO11983.1"/>
    <property type="molecule type" value="Genomic_DNA"/>
</dbReference>
<dbReference type="Pfam" id="PF00514">
    <property type="entry name" value="Arm"/>
    <property type="match status" value="1"/>
</dbReference>
<comment type="similarity">
    <text evidence="1">Belongs to the importin alpha family.</text>
</comment>
<accession>A0A0H2RRA7</accession>
<evidence type="ECO:0000256" key="1">
    <source>
        <dbReference type="ARBA" id="ARBA00010394"/>
    </source>
</evidence>
<dbReference type="InParanoid" id="A0A0H2RRA7"/>
<dbReference type="InterPro" id="IPR011989">
    <property type="entry name" value="ARM-like"/>
</dbReference>
<evidence type="ECO:0000313" key="5">
    <source>
        <dbReference type="EMBL" id="KLO11983.1"/>
    </source>
</evidence>
<dbReference type="OrthoDB" id="29145at2759"/>
<keyword evidence="6" id="KW-1185">Reference proteome</keyword>
<feature type="region of interest" description="Disordered" evidence="4">
    <location>
        <begin position="31"/>
        <end position="74"/>
    </location>
</feature>
<dbReference type="Pfam" id="PF16186">
    <property type="entry name" value="Arm_3"/>
    <property type="match status" value="1"/>
</dbReference>
<dbReference type="SUPFAM" id="SSF48371">
    <property type="entry name" value="ARM repeat"/>
    <property type="match status" value="1"/>
</dbReference>
<keyword evidence="2" id="KW-0813">Transport</keyword>
<dbReference type="Proteomes" id="UP000053477">
    <property type="component" value="Unassembled WGS sequence"/>
</dbReference>
<dbReference type="Gene3D" id="1.25.10.10">
    <property type="entry name" value="Leucine-rich Repeat Variant"/>
    <property type="match status" value="1"/>
</dbReference>
<name>A0A0H2RRA7_9AGAM</name>
<protein>
    <submittedName>
        <fullName evidence="5">ARM repeat-containing protein</fullName>
    </submittedName>
</protein>
<dbReference type="InterPro" id="IPR016024">
    <property type="entry name" value="ARM-type_fold"/>
</dbReference>
<sequence length="403" mass="44900">MYEVQFSVSSSRPADYKRVCGFKQDYLDRRQEQKKQEETLWKRKNLLPASEADSDERAGSEPYEANNRDPDGQLDATIKFRKSSSKEKNPPVEDVIERGVVTRFFVTARTLTNSTSDAAEHTQVIDHQHPCRSIIHCASVTSSVTSSPRHSPACRDYVLQHGASQLLLMLMGNSIKKRNFCRGKTPQPDRELLIYSLDNKVLIDACWAILYLSDGSNDLDKIQALLQHNSTSVQTQALRSVGNIVTGDDLQTQVVIASGALTALLALLSSPKDSIREEAKEACWTISNATSGGLQEPSQIRYLPLLQTMDNKITQRWTSKNAGPGAANQYTRFVEECGEMRTIHNLQTHDNMEIYKKSFSIMDKYFTDEEEVTNVAAPNVDASGNFAFQNVSVPQGGLSSGQQ</sequence>
<evidence type="ECO:0000313" key="6">
    <source>
        <dbReference type="Proteomes" id="UP000053477"/>
    </source>
</evidence>
<dbReference type="PANTHER" id="PTHR23316">
    <property type="entry name" value="IMPORTIN ALPHA"/>
    <property type="match status" value="1"/>
</dbReference>
<reference evidence="5 6" key="1">
    <citation type="submission" date="2015-04" db="EMBL/GenBank/DDBJ databases">
        <title>Complete genome sequence of Schizopora paradoxa KUC8140, a cosmopolitan wood degrader in East Asia.</title>
        <authorList>
            <consortium name="DOE Joint Genome Institute"/>
            <person name="Min B."/>
            <person name="Park H."/>
            <person name="Jang Y."/>
            <person name="Kim J.-J."/>
            <person name="Kim K.H."/>
            <person name="Pangilinan J."/>
            <person name="Lipzen A."/>
            <person name="Riley R."/>
            <person name="Grigoriev I.V."/>
            <person name="Spatafora J.W."/>
            <person name="Choi I.-G."/>
        </authorList>
    </citation>
    <scope>NUCLEOTIDE SEQUENCE [LARGE SCALE GENOMIC DNA]</scope>
    <source>
        <strain evidence="5 6">KUC8140</strain>
    </source>
</reference>
<dbReference type="AlphaFoldDB" id="A0A0H2RRA7"/>
<feature type="compositionally biased region" description="Basic and acidic residues" evidence="4">
    <location>
        <begin position="31"/>
        <end position="41"/>
    </location>
</feature>
<keyword evidence="3" id="KW-0653">Protein transport</keyword>
<evidence type="ECO:0000256" key="4">
    <source>
        <dbReference type="SAM" id="MobiDB-lite"/>
    </source>
</evidence>
<dbReference type="InterPro" id="IPR032413">
    <property type="entry name" value="Arm_3"/>
</dbReference>
<dbReference type="GO" id="GO:0015031">
    <property type="term" value="P:protein transport"/>
    <property type="evidence" value="ECO:0007669"/>
    <property type="project" value="UniProtKB-KW"/>
</dbReference>
<organism evidence="5 6">
    <name type="scientific">Schizopora paradoxa</name>
    <dbReference type="NCBI Taxonomy" id="27342"/>
    <lineage>
        <taxon>Eukaryota</taxon>
        <taxon>Fungi</taxon>
        <taxon>Dikarya</taxon>
        <taxon>Basidiomycota</taxon>
        <taxon>Agaricomycotina</taxon>
        <taxon>Agaricomycetes</taxon>
        <taxon>Hymenochaetales</taxon>
        <taxon>Schizoporaceae</taxon>
        <taxon>Schizopora</taxon>
    </lineage>
</organism>
<proteinExistence type="inferred from homology"/>
<gene>
    <name evidence="5" type="ORF">SCHPADRAFT_973654</name>
</gene>
<dbReference type="SMART" id="SM00185">
    <property type="entry name" value="ARM"/>
    <property type="match status" value="2"/>
</dbReference>
<dbReference type="InterPro" id="IPR000225">
    <property type="entry name" value="Armadillo"/>
</dbReference>
<dbReference type="STRING" id="27342.A0A0H2RRA7"/>
<evidence type="ECO:0000256" key="2">
    <source>
        <dbReference type="ARBA" id="ARBA00022448"/>
    </source>
</evidence>
<evidence type="ECO:0000256" key="3">
    <source>
        <dbReference type="ARBA" id="ARBA00022927"/>
    </source>
</evidence>